<accession>A0ABQ3VY11</accession>
<dbReference type="PANTHER" id="PTHR37423:SF2">
    <property type="entry name" value="MEMBRANE-BOUND LYTIC MUREIN TRANSGLYCOSYLASE C"/>
    <property type="match status" value="1"/>
</dbReference>
<feature type="domain" description="Transglycosylase SLT" evidence="2">
    <location>
        <begin position="79"/>
        <end position="176"/>
    </location>
</feature>
<dbReference type="EMBL" id="BNJJ01000058">
    <property type="protein sequence ID" value="GHO89941.1"/>
    <property type="molecule type" value="Genomic_DNA"/>
</dbReference>
<evidence type="ECO:0000313" key="3">
    <source>
        <dbReference type="EMBL" id="GHO89941.1"/>
    </source>
</evidence>
<keyword evidence="4" id="KW-1185">Reference proteome</keyword>
<dbReference type="InterPro" id="IPR008258">
    <property type="entry name" value="Transglycosylase_SLT_dom_1"/>
</dbReference>
<protein>
    <recommendedName>
        <fullName evidence="2">Transglycosylase SLT domain-containing protein</fullName>
    </recommendedName>
</protein>
<dbReference type="Gene3D" id="1.10.530.10">
    <property type="match status" value="1"/>
</dbReference>
<dbReference type="Pfam" id="PF01464">
    <property type="entry name" value="SLT"/>
    <property type="match status" value="1"/>
</dbReference>
<keyword evidence="1" id="KW-0812">Transmembrane</keyword>
<name>A0ABQ3VY11_9CHLR</name>
<comment type="caution">
    <text evidence="3">The sequence shown here is derived from an EMBL/GenBank/DDBJ whole genome shotgun (WGS) entry which is preliminary data.</text>
</comment>
<keyword evidence="1" id="KW-0472">Membrane</keyword>
<dbReference type="CDD" id="cd00254">
    <property type="entry name" value="LT-like"/>
    <property type="match status" value="1"/>
</dbReference>
<reference evidence="3 4" key="1">
    <citation type="journal article" date="2021" name="Int. J. Syst. Evol. Microbiol.">
        <title>Reticulibacter mediterranei gen. nov., sp. nov., within the new family Reticulibacteraceae fam. nov., and Ktedonospora formicarum gen. nov., sp. nov., Ktedonobacter robiniae sp. nov., Dictyobacter formicarum sp. nov. and Dictyobacter arantiisoli sp. nov., belonging to the class Ktedonobacteria.</title>
        <authorList>
            <person name="Yabe S."/>
            <person name="Zheng Y."/>
            <person name="Wang C.M."/>
            <person name="Sakai Y."/>
            <person name="Abe K."/>
            <person name="Yokota A."/>
            <person name="Donadio S."/>
            <person name="Cavaletti L."/>
            <person name="Monciardini P."/>
        </authorList>
    </citation>
    <scope>NUCLEOTIDE SEQUENCE [LARGE SCALE GENOMIC DNA]</scope>
    <source>
        <strain evidence="3 4">SOSP1-9</strain>
    </source>
</reference>
<evidence type="ECO:0000259" key="2">
    <source>
        <dbReference type="Pfam" id="PF01464"/>
    </source>
</evidence>
<keyword evidence="1" id="KW-1133">Transmembrane helix</keyword>
<dbReference type="PANTHER" id="PTHR37423">
    <property type="entry name" value="SOLUBLE LYTIC MUREIN TRANSGLYCOSYLASE-RELATED"/>
    <property type="match status" value="1"/>
</dbReference>
<evidence type="ECO:0000313" key="4">
    <source>
        <dbReference type="Proteomes" id="UP000635565"/>
    </source>
</evidence>
<dbReference type="Proteomes" id="UP000635565">
    <property type="component" value="Unassembled WGS sequence"/>
</dbReference>
<evidence type="ECO:0000256" key="1">
    <source>
        <dbReference type="SAM" id="Phobius"/>
    </source>
</evidence>
<proteinExistence type="predicted"/>
<dbReference type="SUPFAM" id="SSF53955">
    <property type="entry name" value="Lysozyme-like"/>
    <property type="match status" value="1"/>
</dbReference>
<dbReference type="RefSeq" id="WP_201367504.1">
    <property type="nucleotide sequence ID" value="NZ_BNJJ01000058.1"/>
</dbReference>
<dbReference type="InterPro" id="IPR023346">
    <property type="entry name" value="Lysozyme-like_dom_sf"/>
</dbReference>
<sequence>MSPSQEWALYWAVVIVAGLAVLVTNRPYNPRISRILARNVFLLSVVLIAYHFVAVSFVPRAPAMAKAPAVVSVNYVSMARQDAVAADINPDLFVRQIQQESGFNPAAVSPAGAIGIAQFMPATAAGLGIDPHDPVQSLRAAAHLMSSYIQQYGSESAALAAYNAGPHALQRARSQCGDAWMSCLPAETQRYISMITG</sequence>
<organism evidence="3 4">
    <name type="scientific">Dictyobacter formicarum</name>
    <dbReference type="NCBI Taxonomy" id="2778368"/>
    <lineage>
        <taxon>Bacteria</taxon>
        <taxon>Bacillati</taxon>
        <taxon>Chloroflexota</taxon>
        <taxon>Ktedonobacteria</taxon>
        <taxon>Ktedonobacterales</taxon>
        <taxon>Dictyobacteraceae</taxon>
        <taxon>Dictyobacter</taxon>
    </lineage>
</organism>
<feature type="transmembrane region" description="Helical" evidence="1">
    <location>
        <begin position="36"/>
        <end position="58"/>
    </location>
</feature>
<gene>
    <name evidence="3" type="ORF">KSZ_79470</name>
</gene>
<feature type="transmembrane region" description="Helical" evidence="1">
    <location>
        <begin position="7"/>
        <end position="24"/>
    </location>
</feature>